<evidence type="ECO:0000256" key="1">
    <source>
        <dbReference type="ARBA" id="ARBA00022786"/>
    </source>
</evidence>
<keyword evidence="6" id="KW-1185">Reference proteome</keyword>
<evidence type="ECO:0000256" key="3">
    <source>
        <dbReference type="SAM" id="MobiDB-lite"/>
    </source>
</evidence>
<dbReference type="Gene3D" id="1.10.8.10">
    <property type="entry name" value="DNA helicase RuvA subunit, C-terminal domain"/>
    <property type="match status" value="1"/>
</dbReference>
<dbReference type="EMBL" id="JACEGQ020000003">
    <property type="protein sequence ID" value="KAH8513483.1"/>
    <property type="molecule type" value="Genomic_DNA"/>
</dbReference>
<keyword evidence="1" id="KW-0833">Ubl conjugation pathway</keyword>
<dbReference type="GO" id="GO:0043130">
    <property type="term" value="F:ubiquitin binding"/>
    <property type="evidence" value="ECO:0007669"/>
    <property type="project" value="TreeGrafter"/>
</dbReference>
<dbReference type="Pfam" id="PF00789">
    <property type="entry name" value="UBX"/>
    <property type="match status" value="1"/>
</dbReference>
<evidence type="ECO:0000313" key="5">
    <source>
        <dbReference type="EMBL" id="KAH8513483.1"/>
    </source>
</evidence>
<dbReference type="InterPro" id="IPR050730">
    <property type="entry name" value="UBX_domain-protein"/>
</dbReference>
<dbReference type="Proteomes" id="UP000807159">
    <property type="component" value="Chromosome 3"/>
</dbReference>
<protein>
    <recommendedName>
        <fullName evidence="4">UBX domain-containing protein</fullName>
    </recommendedName>
</protein>
<dbReference type="AlphaFoldDB" id="A0A8T2Z7R6"/>
<evidence type="ECO:0000259" key="4">
    <source>
        <dbReference type="PROSITE" id="PS50033"/>
    </source>
</evidence>
<feature type="region of interest" description="Disordered" evidence="3">
    <location>
        <begin position="223"/>
        <end position="245"/>
    </location>
</feature>
<feature type="domain" description="UBX" evidence="4">
    <location>
        <begin position="546"/>
        <end position="624"/>
    </location>
</feature>
<accession>A0A8T2Z7R6</accession>
<dbReference type="PANTHER" id="PTHR23322:SF93">
    <property type="entry name" value="UBX DOMAIN-CONTAINING PROTEIN 8"/>
    <property type="match status" value="1"/>
</dbReference>
<dbReference type="InterPro" id="IPR029071">
    <property type="entry name" value="Ubiquitin-like_domsf"/>
</dbReference>
<organism evidence="5 6">
    <name type="scientific">Populus deltoides</name>
    <name type="common">Eastern poplar</name>
    <name type="synonym">Eastern cottonwood</name>
    <dbReference type="NCBI Taxonomy" id="3696"/>
    <lineage>
        <taxon>Eukaryota</taxon>
        <taxon>Viridiplantae</taxon>
        <taxon>Streptophyta</taxon>
        <taxon>Embryophyta</taxon>
        <taxon>Tracheophyta</taxon>
        <taxon>Spermatophyta</taxon>
        <taxon>Magnoliopsida</taxon>
        <taxon>eudicotyledons</taxon>
        <taxon>Gunneridae</taxon>
        <taxon>Pentapetalae</taxon>
        <taxon>rosids</taxon>
        <taxon>fabids</taxon>
        <taxon>Malpighiales</taxon>
        <taxon>Salicaceae</taxon>
        <taxon>Saliceae</taxon>
        <taxon>Populus</taxon>
    </lineage>
</organism>
<dbReference type="PROSITE" id="PS50033">
    <property type="entry name" value="UBX"/>
    <property type="match status" value="1"/>
</dbReference>
<keyword evidence="2" id="KW-0175">Coiled coil</keyword>
<evidence type="ECO:0000256" key="2">
    <source>
        <dbReference type="SAM" id="Coils"/>
    </source>
</evidence>
<dbReference type="Gene3D" id="3.10.20.90">
    <property type="entry name" value="Phosphatidylinositol 3-kinase Catalytic Subunit, Chain A, domain 1"/>
    <property type="match status" value="1"/>
</dbReference>
<evidence type="ECO:0000313" key="6">
    <source>
        <dbReference type="Proteomes" id="UP000807159"/>
    </source>
</evidence>
<proteinExistence type="predicted"/>
<feature type="compositionally biased region" description="Polar residues" evidence="3">
    <location>
        <begin position="223"/>
        <end position="236"/>
    </location>
</feature>
<reference evidence="5" key="1">
    <citation type="journal article" date="2021" name="J. Hered.">
        <title>Genome Assembly of Salicaceae Populus deltoides (Eastern Cottonwood) I-69 Based on Nanopore Sequencing and Hi-C Technologies.</title>
        <authorList>
            <person name="Bai S."/>
            <person name="Wu H."/>
            <person name="Zhang J."/>
            <person name="Pan Z."/>
            <person name="Zhao W."/>
            <person name="Li Z."/>
            <person name="Tong C."/>
        </authorList>
    </citation>
    <scope>NUCLEOTIDE SEQUENCE</scope>
    <source>
        <tissue evidence="5">Leaf</tissue>
    </source>
</reference>
<dbReference type="Pfam" id="PF14555">
    <property type="entry name" value="UBA_4"/>
    <property type="match status" value="1"/>
</dbReference>
<dbReference type="SUPFAM" id="SSF54236">
    <property type="entry name" value="Ubiquitin-like"/>
    <property type="match status" value="1"/>
</dbReference>
<dbReference type="SMART" id="SM00166">
    <property type="entry name" value="UBX"/>
    <property type="match status" value="1"/>
</dbReference>
<dbReference type="InterPro" id="IPR001012">
    <property type="entry name" value="UBX_dom"/>
</dbReference>
<dbReference type="InterPro" id="IPR009060">
    <property type="entry name" value="UBA-like_sf"/>
</dbReference>
<gene>
    <name evidence="5" type="ORF">H0E87_006668</name>
</gene>
<dbReference type="CDD" id="cd14351">
    <property type="entry name" value="UBA_Ubx1_like"/>
    <property type="match status" value="1"/>
</dbReference>
<sequence>MARPNQEAIETFISITGVAEDVAVQKLEEHDGDLNAAVNTHFSEGDRSAMRQPSIPSLQDDVMDIDDDPIEVAPPPRRNPLSIPAESGAMNSFSLDPLFRRGLFDTGPDFMNQAPFVSQPRELREIPIEFKDDSDASGHSVHAPIIEDVTGTEHAQGPGIQGTVIAEDDDDDILTDLNARATQWDSSLDGHFRPSAPEFDNLPDYSNDIEEEMVRAAIEASKQEAQLTETGPQQRQSHGEDAELEHVDSLSLKTAEQEKTLHDQRGKVGLSEVGDNAVEEGQGKIAASNGGQKITKYVLDFTSEVRGRKSHNGLLTQFRQEAGSSFIQDEAEDVEDQPLIRHRSRQPSSGSLESAREVGVAEASPPSSPGQSNIGNHPLHNGDAFSDEWGGISSEEHDEAVMLEAAMFGGIPEGTGYRFPYTPHHQFMQNENHYPRPVPRPPSPSLQAQRLIREQQDDEYLASLAADREKEMKAIEEAEARRVQEEVARKAALEEERRKEEESRRKLEEEQVLSSRFPMLKMDMELEFERLVAAKEASLASEPSSNDENAVTLLVRMPDGSRRGRRFLKSDKLHALFDFIDIGRVVKPGTYRLVRPYPRRAFSDGEGALTLNELGLTSKQEALFLELI</sequence>
<name>A0A8T2Z7R6_POPDE</name>
<comment type="caution">
    <text evidence="5">The sequence shown here is derived from an EMBL/GenBank/DDBJ whole genome shotgun (WGS) entry which is preliminary data.</text>
</comment>
<dbReference type="PANTHER" id="PTHR23322">
    <property type="entry name" value="FAS-ASSOCIATED PROTEIN"/>
    <property type="match status" value="1"/>
</dbReference>
<dbReference type="SUPFAM" id="SSF46934">
    <property type="entry name" value="UBA-like"/>
    <property type="match status" value="1"/>
</dbReference>
<dbReference type="CDD" id="cd01767">
    <property type="entry name" value="UBX"/>
    <property type="match status" value="1"/>
</dbReference>
<feature type="coiled-coil region" evidence="2">
    <location>
        <begin position="461"/>
        <end position="513"/>
    </location>
</feature>
<feature type="region of interest" description="Disordered" evidence="3">
    <location>
        <begin position="330"/>
        <end position="391"/>
    </location>
</feature>